<feature type="region of interest" description="Disordered" evidence="1">
    <location>
        <begin position="155"/>
        <end position="174"/>
    </location>
</feature>
<feature type="region of interest" description="Disordered" evidence="1">
    <location>
        <begin position="20"/>
        <end position="49"/>
    </location>
</feature>
<feature type="compositionally biased region" description="Low complexity" evidence="1">
    <location>
        <begin position="265"/>
        <end position="276"/>
    </location>
</feature>
<feature type="region of interest" description="Disordered" evidence="1">
    <location>
        <begin position="222"/>
        <end position="360"/>
    </location>
</feature>
<name>A0A034VYT5_BACDO</name>
<organism evidence="2">
    <name type="scientific">Bactrocera dorsalis</name>
    <name type="common">Oriental fruit fly</name>
    <name type="synonym">Dacus dorsalis</name>
    <dbReference type="NCBI Taxonomy" id="27457"/>
    <lineage>
        <taxon>Eukaryota</taxon>
        <taxon>Metazoa</taxon>
        <taxon>Ecdysozoa</taxon>
        <taxon>Arthropoda</taxon>
        <taxon>Hexapoda</taxon>
        <taxon>Insecta</taxon>
        <taxon>Pterygota</taxon>
        <taxon>Neoptera</taxon>
        <taxon>Endopterygota</taxon>
        <taxon>Diptera</taxon>
        <taxon>Brachycera</taxon>
        <taxon>Muscomorpha</taxon>
        <taxon>Tephritoidea</taxon>
        <taxon>Tephritidae</taxon>
        <taxon>Bactrocera</taxon>
        <taxon>Bactrocera</taxon>
    </lineage>
</organism>
<accession>A0A034VYT5</accession>
<feature type="compositionally biased region" description="Basic and acidic residues" evidence="1">
    <location>
        <begin position="285"/>
        <end position="298"/>
    </location>
</feature>
<feature type="compositionally biased region" description="Basic and acidic residues" evidence="1">
    <location>
        <begin position="239"/>
        <end position="264"/>
    </location>
</feature>
<dbReference type="AlphaFoldDB" id="A0A034VYT5"/>
<evidence type="ECO:0000256" key="1">
    <source>
        <dbReference type="SAM" id="MobiDB-lite"/>
    </source>
</evidence>
<feature type="region of interest" description="Disordered" evidence="1">
    <location>
        <begin position="96"/>
        <end position="129"/>
    </location>
</feature>
<protein>
    <submittedName>
        <fullName evidence="2">Uncharacterized protein</fullName>
    </submittedName>
</protein>
<feature type="compositionally biased region" description="Polar residues" evidence="1">
    <location>
        <begin position="302"/>
        <end position="324"/>
    </location>
</feature>
<proteinExistence type="predicted"/>
<evidence type="ECO:0000313" key="2">
    <source>
        <dbReference type="EMBL" id="JAC47594.1"/>
    </source>
</evidence>
<feature type="compositionally biased region" description="Polar residues" evidence="1">
    <location>
        <begin position="113"/>
        <end position="129"/>
    </location>
</feature>
<sequence>MPRPRGTPKMQIDLARLMERAPQPYSRRSSRILSNTSRQHVAPSRCRMKRSQIRFARSRSLNVRSRRNSRRNTAIWTTAVYPISILDCLPLRRGMRKSHSYRSRSRRSQRTSANKTNGGTSNKQSRTNIPTSAAVVAAATAVAAEVEMPCRATESPTAETQLTSNNTDFSCQQPSAEPVFTPPMSTVILHHNPLFDVEGKTQSGLIGKQIQMAPIDQAKSRWQMRGDKMPKQPAVKPSVELKDAAKRKSRTAVEKKVPEKKGSDSDVSSKASNSHSTLNSAGSSEKSKSDTEESHSYEDSIDLTNTESVGVNTTVVDLQQTGSQVRRRLERNASKAPLTSNNTPEPKHPRTSKSVSGALQSDDILGATTAHINLETMLAK</sequence>
<reference evidence="2" key="1">
    <citation type="journal article" date="2014" name="BMC Genomics">
        <title>Characterizing the developmental transcriptome of the oriental fruit fly, Bactrocera dorsalis (Diptera: Tephritidae) through comparative genomic analysis with Drosophila melanogaster utilizing modENCODE datasets.</title>
        <authorList>
            <person name="Geib S.M."/>
            <person name="Calla B."/>
            <person name="Hall B."/>
            <person name="Hou S."/>
            <person name="Manoukis N.C."/>
        </authorList>
    </citation>
    <scope>NUCLEOTIDE SEQUENCE</scope>
    <source>
        <strain evidence="2">Punador</strain>
    </source>
</reference>
<dbReference type="EMBL" id="GAKP01011358">
    <property type="protein sequence ID" value="JAC47594.1"/>
    <property type="molecule type" value="Transcribed_RNA"/>
</dbReference>
<feature type="compositionally biased region" description="Basic residues" evidence="1">
    <location>
        <begin position="96"/>
        <end position="109"/>
    </location>
</feature>